<dbReference type="InterPro" id="IPR029058">
    <property type="entry name" value="AB_hydrolase_fold"/>
</dbReference>
<accession>A0A5M8NW25</accession>
<dbReference type="InterPro" id="IPR054579">
    <property type="entry name" value="GCE-like_dom"/>
</dbReference>
<proteinExistence type="predicted"/>
<protein>
    <submittedName>
        <fullName evidence="7">Multidomain esterase</fullName>
    </submittedName>
</protein>
<dbReference type="InterPro" id="IPR008979">
    <property type="entry name" value="Galactose-bd-like_sf"/>
</dbReference>
<evidence type="ECO:0000256" key="2">
    <source>
        <dbReference type="ARBA" id="ARBA00022729"/>
    </source>
</evidence>
<comment type="caution">
    <text evidence="7">The sequence shown here is derived from an EMBL/GenBank/DDBJ whole genome shotgun (WGS) entry which is preliminary data.</text>
</comment>
<evidence type="ECO:0000259" key="6">
    <source>
        <dbReference type="Pfam" id="PF22244"/>
    </source>
</evidence>
<gene>
    <name evidence="7" type="ORF">EZS26_002795</name>
</gene>
<keyword evidence="1" id="KW-0719">Serine esterase</keyword>
<dbReference type="Gene3D" id="3.40.50.1820">
    <property type="entry name" value="alpha/beta hydrolase"/>
    <property type="match status" value="2"/>
</dbReference>
<dbReference type="Pfam" id="PF22244">
    <property type="entry name" value="GCE_fung"/>
    <property type="match status" value="2"/>
</dbReference>
<organism evidence="7 8">
    <name type="scientific">Candidatus Ordinivivax streblomastigis</name>
    <dbReference type="NCBI Taxonomy" id="2540710"/>
    <lineage>
        <taxon>Bacteria</taxon>
        <taxon>Pseudomonadati</taxon>
        <taxon>Bacteroidota</taxon>
        <taxon>Bacteroidia</taxon>
        <taxon>Bacteroidales</taxon>
        <taxon>Candidatus Ordinivivax</taxon>
    </lineage>
</organism>
<sequence>MQTKCVLLLVALSVLFSLNEKAQDYGKGPADLTAATDNDKLQMLQQLGVTITHPDAGNAAGQDDDREDIPLVYSVENTGASFPKPVIIDDLSLLPSIQQLPDPFAWADGNGRSTDFADWEKRRNEIKAMIEHYEIGLKPDRPESITATYDEETKVLSVVVTVGENSLTLTTTVNLPAVEPGVKVPAMIGMNGLGSLPADIFSSRNIVQISYPAGQVTTYGNPRNTDPYYKLYPELNIDNTGQYSAWAWGLSRLIDGIEIALADKIDLQHIGVTGCSYAGKMALFCGAFDERVALTVSQESGGGGYTAWRVSQTLGPVENLGATDHNWFSESMFRFAGDANVSKLPIDHHELMAMVAPRALLVLGNTGQVWLADESGYVASRATEKIYETFGIADRFNMLNYGGHNHCSFPTQERAGLEAFVNKFLKGDATVNTSGDFIHSYSDVDANRWFKYWGTDESTDLPTVDVSGFHYTYLEAENAQVGSLFTIVNDEVAMGGQYVHLPKQLSNLSSASTDPKDHIVFKFTLDESAEKLTLFGLMNNATADDDSYFVKLDDGSFSSINGLSTNGAWTWIQISSWRNIAAGEHTLTLAAREDGTKLDRIAITDSPYKPDGKGGKASNVTIPLIYDVENTGVGFSAPTMSDDLASLPFIQTLPDPFAFADGSGRSISFNSWAQRRSEIKAQIEHYEIGTKPNRPENITATYDEETKVLSVVVTVGENSLTLTTTVTLPTVDPDVKVPAMIGMNGTGSLPAAVFTSRNIVQISYPASQVTTYGRPSNTDPYYKLYPELNIDNTGQYSAWAWGLSRLIDGIEIALADKIDLQHIGVTGCSYAGKMALFCGAFDERVALTVSEESGGGGYTAWRVSETVGDVEKLGATDHNWFSESMFNYAAANVPYLPIDHHELMAMVAPRALLVLGNEGQVWLADKSGYVASRAAKNIYETFGIGDRFGMLNTGGHNHCAFPAAEQPGLEAFVDKFLLDDTTVDTDNIFVYPASYETYPYKFWMPWANLGVDAAVADFYREAEADCITAGTDFTTIIDATASNGQYLATGTASAEAAPAKAGRIDIPLTLADHGSYAIYARVNVDVAEKDSLWLSVDSRTFKKVVIPSTNAAWAWVLIGKEDLLTGNHLLTIGAATTTGKIDRIYISNGVTAPTELGGTESECIEIITSTVFDFENSTIAYQSNTDWNLWNGRNLGAIVTTDKHGGEKSLQLKSTSSTDHWRTQAFSPVVELVNGDHYQVTFWAKSVSSTTGDAIEGVMQWGTRNANSLVSSDESLGTQYWGLTNTTGEWTQYSYTDLIAKGTTFQLAIECGSINGITYYIDDIEIKNVDLSLITSIPTATIEGGYSLGQNYPNPAHGITSIPFEIPENSYVSLKVYNVVGQEIATLAGKEYAQGKHVITFESNQLSKGIYIYVLKTNNFSASKKLTVK</sequence>
<feature type="domain" description="Secretion system C-terminal sorting" evidence="5">
    <location>
        <begin position="1352"/>
        <end position="1428"/>
    </location>
</feature>
<dbReference type="GO" id="GO:0052689">
    <property type="term" value="F:carboxylic ester hydrolase activity"/>
    <property type="evidence" value="ECO:0007669"/>
    <property type="project" value="UniProtKB-KW"/>
</dbReference>
<keyword evidence="3" id="KW-0378">Hydrolase</keyword>
<dbReference type="SUPFAM" id="SSF53474">
    <property type="entry name" value="alpha/beta-Hydrolases"/>
    <property type="match status" value="2"/>
</dbReference>
<evidence type="ECO:0000256" key="1">
    <source>
        <dbReference type="ARBA" id="ARBA00022487"/>
    </source>
</evidence>
<keyword evidence="2 4" id="KW-0732">Signal</keyword>
<dbReference type="Pfam" id="PF18962">
    <property type="entry name" value="Por_Secre_tail"/>
    <property type="match status" value="1"/>
</dbReference>
<evidence type="ECO:0000256" key="4">
    <source>
        <dbReference type="SAM" id="SignalP"/>
    </source>
</evidence>
<evidence type="ECO:0000259" key="5">
    <source>
        <dbReference type="Pfam" id="PF18962"/>
    </source>
</evidence>
<evidence type="ECO:0000256" key="3">
    <source>
        <dbReference type="ARBA" id="ARBA00022801"/>
    </source>
</evidence>
<dbReference type="Gene3D" id="2.60.120.260">
    <property type="entry name" value="Galactose-binding domain-like"/>
    <property type="match status" value="3"/>
</dbReference>
<feature type="domain" description="4-O-methyl-glucuronoyl methylesterase-like" evidence="6">
    <location>
        <begin position="711"/>
        <end position="943"/>
    </location>
</feature>
<dbReference type="NCBIfam" id="TIGR04183">
    <property type="entry name" value="Por_Secre_tail"/>
    <property type="match status" value="1"/>
</dbReference>
<reference evidence="7 8" key="1">
    <citation type="submission" date="2019-03" db="EMBL/GenBank/DDBJ databases">
        <title>Single cell metagenomics reveals metabolic interactions within the superorganism composed of flagellate Streblomastix strix and complex community of Bacteroidetes bacteria on its surface.</title>
        <authorList>
            <person name="Treitli S.C."/>
            <person name="Kolisko M."/>
            <person name="Husnik F."/>
            <person name="Keeling P."/>
            <person name="Hampl V."/>
        </authorList>
    </citation>
    <scope>NUCLEOTIDE SEQUENCE [LARGE SCALE GENOMIC DNA]</scope>
    <source>
        <strain evidence="7">St1</strain>
    </source>
</reference>
<feature type="domain" description="4-O-methyl-glucuronoyl methylesterase-like" evidence="6">
    <location>
        <begin position="158"/>
        <end position="391"/>
    </location>
</feature>
<name>A0A5M8NW25_9BACT</name>
<dbReference type="InterPro" id="IPR026444">
    <property type="entry name" value="Secre_tail"/>
</dbReference>
<evidence type="ECO:0000313" key="7">
    <source>
        <dbReference type="EMBL" id="KAA6301046.1"/>
    </source>
</evidence>
<dbReference type="SUPFAM" id="SSF49785">
    <property type="entry name" value="Galactose-binding domain-like"/>
    <property type="match status" value="1"/>
</dbReference>
<feature type="chain" id="PRO_5024285947" evidence="4">
    <location>
        <begin position="23"/>
        <end position="1429"/>
    </location>
</feature>
<dbReference type="Proteomes" id="UP000324575">
    <property type="component" value="Unassembled WGS sequence"/>
</dbReference>
<dbReference type="EMBL" id="SNRX01000031">
    <property type="protein sequence ID" value="KAA6301046.1"/>
    <property type="molecule type" value="Genomic_DNA"/>
</dbReference>
<feature type="signal peptide" evidence="4">
    <location>
        <begin position="1"/>
        <end position="22"/>
    </location>
</feature>
<evidence type="ECO:0000313" key="8">
    <source>
        <dbReference type="Proteomes" id="UP000324575"/>
    </source>
</evidence>